<dbReference type="OrthoDB" id="9813321at2"/>
<proteinExistence type="predicted"/>
<feature type="domain" description="Putative regulatory protein FmdB zinc ribbon" evidence="1">
    <location>
        <begin position="1"/>
        <end position="42"/>
    </location>
</feature>
<dbReference type="EMBL" id="SJPN01000003">
    <property type="protein sequence ID" value="TWU04315.1"/>
    <property type="molecule type" value="Genomic_DNA"/>
</dbReference>
<dbReference type="InterPro" id="IPR013429">
    <property type="entry name" value="Regulatory_FmdB_Zinc_ribbon"/>
</dbReference>
<keyword evidence="3" id="KW-1185">Reference proteome</keyword>
<evidence type="ECO:0000259" key="1">
    <source>
        <dbReference type="SMART" id="SM00834"/>
    </source>
</evidence>
<name>A0A5C6AWB6_9BACT</name>
<comment type="caution">
    <text evidence="2">The sequence shown here is derived from an EMBL/GenBank/DDBJ whole genome shotgun (WGS) entry which is preliminary data.</text>
</comment>
<sequence length="109" mass="12327">MPLYLYECNSCSCFHEVLRKMDERDQAFFCEQCGATCERVMTCANLNSKTSECKASTQYRDGTSEIESQINNNTMTNGRVGISVSKGTKVSLSGNRFENIQIPIEFRDD</sequence>
<gene>
    <name evidence="2" type="ORF">Pla52n_23550</name>
</gene>
<dbReference type="AlphaFoldDB" id="A0A5C6AWB6"/>
<dbReference type="RefSeq" id="WP_146519756.1">
    <property type="nucleotide sequence ID" value="NZ_CP151726.1"/>
</dbReference>
<protein>
    <submittedName>
        <fullName evidence="2">Zinc ribbon domain protein</fullName>
    </submittedName>
</protein>
<accession>A0A5C6AWB6</accession>
<evidence type="ECO:0000313" key="2">
    <source>
        <dbReference type="EMBL" id="TWU04315.1"/>
    </source>
</evidence>
<reference evidence="2 3" key="1">
    <citation type="submission" date="2019-02" db="EMBL/GenBank/DDBJ databases">
        <title>Deep-cultivation of Planctomycetes and their phenomic and genomic characterization uncovers novel biology.</title>
        <authorList>
            <person name="Wiegand S."/>
            <person name="Jogler M."/>
            <person name="Boedeker C."/>
            <person name="Pinto D."/>
            <person name="Vollmers J."/>
            <person name="Rivas-Marin E."/>
            <person name="Kohn T."/>
            <person name="Peeters S.H."/>
            <person name="Heuer A."/>
            <person name="Rast P."/>
            <person name="Oberbeckmann S."/>
            <person name="Bunk B."/>
            <person name="Jeske O."/>
            <person name="Meyerdierks A."/>
            <person name="Storesund J.E."/>
            <person name="Kallscheuer N."/>
            <person name="Luecker S."/>
            <person name="Lage O.M."/>
            <person name="Pohl T."/>
            <person name="Merkel B.J."/>
            <person name="Hornburger P."/>
            <person name="Mueller R.-W."/>
            <person name="Bruemmer F."/>
            <person name="Labrenz M."/>
            <person name="Spormann A.M."/>
            <person name="Op Den Camp H."/>
            <person name="Overmann J."/>
            <person name="Amann R."/>
            <person name="Jetten M.S.M."/>
            <person name="Mascher T."/>
            <person name="Medema M.H."/>
            <person name="Devos D.P."/>
            <person name="Kaster A.-K."/>
            <person name="Ovreas L."/>
            <person name="Rohde M."/>
            <person name="Galperin M.Y."/>
            <person name="Jogler C."/>
        </authorList>
    </citation>
    <scope>NUCLEOTIDE SEQUENCE [LARGE SCALE GENOMIC DNA]</scope>
    <source>
        <strain evidence="2 3">Pla52n</strain>
    </source>
</reference>
<dbReference type="Proteomes" id="UP000320176">
    <property type="component" value="Unassembled WGS sequence"/>
</dbReference>
<dbReference type="NCBIfam" id="TIGR02605">
    <property type="entry name" value="CxxC_CxxC_SSSS"/>
    <property type="match status" value="1"/>
</dbReference>
<dbReference type="SMART" id="SM00834">
    <property type="entry name" value="CxxC_CXXC_SSSS"/>
    <property type="match status" value="1"/>
</dbReference>
<evidence type="ECO:0000313" key="3">
    <source>
        <dbReference type="Proteomes" id="UP000320176"/>
    </source>
</evidence>
<organism evidence="2 3">
    <name type="scientific">Stieleria varia</name>
    <dbReference type="NCBI Taxonomy" id="2528005"/>
    <lineage>
        <taxon>Bacteria</taxon>
        <taxon>Pseudomonadati</taxon>
        <taxon>Planctomycetota</taxon>
        <taxon>Planctomycetia</taxon>
        <taxon>Pirellulales</taxon>
        <taxon>Pirellulaceae</taxon>
        <taxon>Stieleria</taxon>
    </lineage>
</organism>